<gene>
    <name evidence="1" type="ORF">ODALV1_LOCUS12214</name>
</gene>
<comment type="caution">
    <text evidence="1">The sequence shown here is derived from an EMBL/GenBank/DDBJ whole genome shotgun (WGS) entry which is preliminary data.</text>
</comment>
<organism evidence="1 2">
    <name type="scientific">Orchesella dallaii</name>
    <dbReference type="NCBI Taxonomy" id="48710"/>
    <lineage>
        <taxon>Eukaryota</taxon>
        <taxon>Metazoa</taxon>
        <taxon>Ecdysozoa</taxon>
        <taxon>Arthropoda</taxon>
        <taxon>Hexapoda</taxon>
        <taxon>Collembola</taxon>
        <taxon>Entomobryomorpha</taxon>
        <taxon>Entomobryoidea</taxon>
        <taxon>Orchesellidae</taxon>
        <taxon>Orchesellinae</taxon>
        <taxon>Orchesella</taxon>
    </lineage>
</organism>
<keyword evidence="2" id="KW-1185">Reference proteome</keyword>
<reference evidence="1 2" key="1">
    <citation type="submission" date="2024-08" db="EMBL/GenBank/DDBJ databases">
        <authorList>
            <person name="Cucini C."/>
            <person name="Frati F."/>
        </authorList>
    </citation>
    <scope>NUCLEOTIDE SEQUENCE [LARGE SCALE GENOMIC DNA]</scope>
</reference>
<dbReference type="EMBL" id="CAXLJM020000036">
    <property type="protein sequence ID" value="CAL8105877.1"/>
    <property type="molecule type" value="Genomic_DNA"/>
</dbReference>
<accession>A0ABP1QK54</accession>
<proteinExistence type="predicted"/>
<protein>
    <submittedName>
        <fullName evidence="1">Uncharacterized protein</fullName>
    </submittedName>
</protein>
<evidence type="ECO:0000313" key="2">
    <source>
        <dbReference type="Proteomes" id="UP001642540"/>
    </source>
</evidence>
<dbReference type="Proteomes" id="UP001642540">
    <property type="component" value="Unassembled WGS sequence"/>
</dbReference>
<name>A0ABP1QK54_9HEXA</name>
<sequence length="146" mass="17227">MEKEEVCFDECMLRTGYDLLMFSRVKGALLYGANSDRGLEHLETKVLNLTEHALSTHEQHEHAVFKKQLERCLELKASFFLPHEVREIYEKNPEKGLRKICSEMLNEGKMGHIRDYVNELFQGANQECLDRTYFYLQTDEINYQTD</sequence>
<evidence type="ECO:0000313" key="1">
    <source>
        <dbReference type="EMBL" id="CAL8105877.1"/>
    </source>
</evidence>